<dbReference type="SUPFAM" id="SSF47095">
    <property type="entry name" value="HMG-box"/>
    <property type="match status" value="1"/>
</dbReference>
<sequence>MSDKNRKGPKKAKVIEFVSTPQVVKCRSCSHGQASTSGIHRNMPSTSSEKSRGSGGIHREHRTGGIHREHRAGGIHREHRSGGIHREHRSACSSHRTGSFHRDFRAACSSRDNHSGTESRGTRMSRDSKTQSDNSKSTRDGRTKSIDSKTTYPNRKSSCTTLGGQSTMRSSTSRSVTPGRVVSIARASRDGNATMPSTKTSTTQTRRRRRKGMFRGAASAYSFFVKSYYNEFKQKNPNEKIPFITLSRRCADKWHSLPNPIKQEFYKMAEYSNNRKILNARKSTHKLYPIFIRRRISGSTRSLASRPMATRSMTARSMTARSMTTRSMSTRSMTNRRPRISKRNAASTVMSCASSQKSAPKRKTRPIPHNKFRRTYSIQSSTTGRHTRYRK</sequence>
<name>T1J991_STRMM</name>
<dbReference type="InterPro" id="IPR009071">
    <property type="entry name" value="HMG_box_dom"/>
</dbReference>
<feature type="domain" description="HMG box" evidence="3">
    <location>
        <begin position="214"/>
        <end position="270"/>
    </location>
</feature>
<feature type="region of interest" description="Disordered" evidence="2">
    <location>
        <begin position="301"/>
        <end position="391"/>
    </location>
</feature>
<feature type="DNA-binding region" description="HMG box" evidence="1">
    <location>
        <begin position="214"/>
        <end position="270"/>
    </location>
</feature>
<dbReference type="STRING" id="126957.T1J991"/>
<feature type="compositionally biased region" description="Basic and acidic residues" evidence="2">
    <location>
        <begin position="100"/>
        <end position="147"/>
    </location>
</feature>
<reference evidence="5" key="1">
    <citation type="submission" date="2011-05" db="EMBL/GenBank/DDBJ databases">
        <authorList>
            <person name="Richards S.R."/>
            <person name="Qu J."/>
            <person name="Jiang H."/>
            <person name="Jhangiani S.N."/>
            <person name="Agravi P."/>
            <person name="Goodspeed R."/>
            <person name="Gross S."/>
            <person name="Mandapat C."/>
            <person name="Jackson L."/>
            <person name="Mathew T."/>
            <person name="Pu L."/>
            <person name="Thornton R."/>
            <person name="Saada N."/>
            <person name="Wilczek-Boney K.B."/>
            <person name="Lee S."/>
            <person name="Kovar C."/>
            <person name="Wu Y."/>
            <person name="Scherer S.E."/>
            <person name="Worley K.C."/>
            <person name="Muzny D.M."/>
            <person name="Gibbs R."/>
        </authorList>
    </citation>
    <scope>NUCLEOTIDE SEQUENCE</scope>
    <source>
        <strain evidence="5">Brora</strain>
    </source>
</reference>
<evidence type="ECO:0000259" key="3">
    <source>
        <dbReference type="PROSITE" id="PS50118"/>
    </source>
</evidence>
<feature type="compositionally biased region" description="Low complexity" evidence="2">
    <location>
        <begin position="308"/>
        <end position="333"/>
    </location>
</feature>
<dbReference type="GO" id="GO:0003677">
    <property type="term" value="F:DNA binding"/>
    <property type="evidence" value="ECO:0007669"/>
    <property type="project" value="UniProtKB-UniRule"/>
</dbReference>
<dbReference type="AlphaFoldDB" id="T1J991"/>
<feature type="compositionally biased region" description="Basic residues" evidence="2">
    <location>
        <begin position="359"/>
        <end position="374"/>
    </location>
</feature>
<keyword evidence="1" id="KW-0238">DNA-binding</keyword>
<organism evidence="4 5">
    <name type="scientific">Strigamia maritima</name>
    <name type="common">European centipede</name>
    <name type="synonym">Geophilus maritimus</name>
    <dbReference type="NCBI Taxonomy" id="126957"/>
    <lineage>
        <taxon>Eukaryota</taxon>
        <taxon>Metazoa</taxon>
        <taxon>Ecdysozoa</taxon>
        <taxon>Arthropoda</taxon>
        <taxon>Myriapoda</taxon>
        <taxon>Chilopoda</taxon>
        <taxon>Pleurostigmophora</taxon>
        <taxon>Geophilomorpha</taxon>
        <taxon>Linotaeniidae</taxon>
        <taxon>Strigamia</taxon>
    </lineage>
</organism>
<dbReference type="Gene3D" id="1.10.30.10">
    <property type="entry name" value="High mobility group box domain"/>
    <property type="match status" value="1"/>
</dbReference>
<dbReference type="Pfam" id="PF09011">
    <property type="entry name" value="HMG_box_2"/>
    <property type="match status" value="1"/>
</dbReference>
<dbReference type="Proteomes" id="UP000014500">
    <property type="component" value="Unassembled WGS sequence"/>
</dbReference>
<keyword evidence="1" id="KW-0539">Nucleus</keyword>
<feature type="compositionally biased region" description="Polar residues" evidence="2">
    <location>
        <begin position="30"/>
        <end position="48"/>
    </location>
</feature>
<keyword evidence="5" id="KW-1185">Reference proteome</keyword>
<proteinExistence type="predicted"/>
<evidence type="ECO:0000256" key="1">
    <source>
        <dbReference type="PROSITE-ProRule" id="PRU00267"/>
    </source>
</evidence>
<dbReference type="PROSITE" id="PS50118">
    <property type="entry name" value="HMG_BOX_2"/>
    <property type="match status" value="1"/>
</dbReference>
<evidence type="ECO:0000313" key="4">
    <source>
        <dbReference type="EnsemblMetazoa" id="SMAR010283-PA"/>
    </source>
</evidence>
<dbReference type="InterPro" id="IPR036910">
    <property type="entry name" value="HMG_box_dom_sf"/>
</dbReference>
<dbReference type="EnsemblMetazoa" id="SMAR010283-RA">
    <property type="protein sequence ID" value="SMAR010283-PA"/>
    <property type="gene ID" value="SMAR010283"/>
</dbReference>
<dbReference type="HOGENOM" id="CLU_706623_0_0_1"/>
<feature type="compositionally biased region" description="Polar residues" evidence="2">
    <location>
        <begin position="344"/>
        <end position="358"/>
    </location>
</feature>
<feature type="region of interest" description="Disordered" evidence="2">
    <location>
        <begin position="29"/>
        <end position="211"/>
    </location>
</feature>
<feature type="compositionally biased region" description="Low complexity" evidence="2">
    <location>
        <begin position="166"/>
        <end position="175"/>
    </location>
</feature>
<feature type="compositionally biased region" description="Polar residues" evidence="2">
    <location>
        <begin position="148"/>
        <end position="165"/>
    </location>
</feature>
<evidence type="ECO:0000256" key="2">
    <source>
        <dbReference type="SAM" id="MobiDB-lite"/>
    </source>
</evidence>
<dbReference type="EMBL" id="JH431971">
    <property type="status" value="NOT_ANNOTATED_CDS"/>
    <property type="molecule type" value="Genomic_DNA"/>
</dbReference>
<accession>T1J991</accession>
<evidence type="ECO:0000313" key="5">
    <source>
        <dbReference type="Proteomes" id="UP000014500"/>
    </source>
</evidence>
<feature type="compositionally biased region" description="Basic and acidic residues" evidence="2">
    <location>
        <begin position="62"/>
        <end position="85"/>
    </location>
</feature>
<protein>
    <recommendedName>
        <fullName evidence="3">HMG box domain-containing protein</fullName>
    </recommendedName>
</protein>
<dbReference type="SMART" id="SM00398">
    <property type="entry name" value="HMG"/>
    <property type="match status" value="1"/>
</dbReference>
<dbReference type="GO" id="GO:0005634">
    <property type="term" value="C:nucleus"/>
    <property type="evidence" value="ECO:0007669"/>
    <property type="project" value="UniProtKB-UniRule"/>
</dbReference>
<reference evidence="4" key="2">
    <citation type="submission" date="2015-02" db="UniProtKB">
        <authorList>
            <consortium name="EnsemblMetazoa"/>
        </authorList>
    </citation>
    <scope>IDENTIFICATION</scope>
</reference>